<name>A0AA41SZQ9_SCICA</name>
<evidence type="ECO:0000313" key="3">
    <source>
        <dbReference type="EMBL" id="MBZ3879450.1"/>
    </source>
</evidence>
<sequence length="623" mass="72800">MEGFRHFSPRSYRNLWDNSPPGPESRSPVRMDGPEAEPTSGLWGGTSDSRSEAGASWLPPEGSLTPRPRRRWYNTSPLESRSLTRMPRRPPDRARKHRLGSRRVEEAWGEEGTKTSSAWQQQLHLQPQQTQSYQRCPPTQVDSPLLYPGGASTPPSVGTFGVGKSQSEDQWAVPIGSQVGRWSPSSIHTDKSSVPSQELRTQSACTCTQKRDCSDLVESLASQYSQPSVSSKEPQNQHTQILKSKLEETVMSSRDQKIVSLVLTRLQKAQKMRELQQQAAVAWEELKRSDQKVQMTLERERRLLLQQSQEQWLQRKERKSRRGREQYYKRRDGHSKNAIQEESRWESQLQDQGNQRLERLERARAEAEHRKQCQVQRLREQERVLQSLRELNNLQLRKRLEEACHKRQRHSMENQKKVQETNLSSLVNYQARKVLMDCQAKAEELLRKLSLEQNYMRSQEIHQSLIKEQHRELREKAQKEEEQFKQVKCRAAESEEQRQVRKRILLELAEQKIQQARNHAHKTTRDKAQRLRELNILREKNHHILKLKAEKEEKCHIEGIKEAIKKKEQRMEQLSRGKDPTLQEFQKISLTSRRENGRGLPNSCFDQMAAEAQLCAHQQRGGY</sequence>
<feature type="coiled-coil region" evidence="1">
    <location>
        <begin position="350"/>
        <end position="398"/>
    </location>
</feature>
<dbReference type="EMBL" id="JAATJV010362599">
    <property type="protein sequence ID" value="MBZ3879450.1"/>
    <property type="molecule type" value="Genomic_DNA"/>
</dbReference>
<protein>
    <submittedName>
        <fullName evidence="3">Coiled-coil domain-containing protein 185</fullName>
    </submittedName>
</protein>
<organism evidence="3 4">
    <name type="scientific">Sciurus carolinensis</name>
    <name type="common">Eastern gray squirrel</name>
    <dbReference type="NCBI Taxonomy" id="30640"/>
    <lineage>
        <taxon>Eukaryota</taxon>
        <taxon>Metazoa</taxon>
        <taxon>Chordata</taxon>
        <taxon>Craniata</taxon>
        <taxon>Vertebrata</taxon>
        <taxon>Euteleostomi</taxon>
        <taxon>Mammalia</taxon>
        <taxon>Eutheria</taxon>
        <taxon>Euarchontoglires</taxon>
        <taxon>Glires</taxon>
        <taxon>Rodentia</taxon>
        <taxon>Sciuromorpha</taxon>
        <taxon>Sciuridae</taxon>
        <taxon>Sciurinae</taxon>
        <taxon>Sciurini</taxon>
        <taxon>Sciurus</taxon>
    </lineage>
</organism>
<dbReference type="PANTHER" id="PTHR33663:SF3">
    <property type="entry name" value="COILED-COIL DOMAIN-CONTAINING PROTEIN 185"/>
    <property type="match status" value="1"/>
</dbReference>
<dbReference type="InterPro" id="IPR029090">
    <property type="entry name" value="DUF4659"/>
</dbReference>
<dbReference type="Pfam" id="PF15558">
    <property type="entry name" value="DUF4659"/>
    <property type="match status" value="1"/>
</dbReference>
<dbReference type="Proteomes" id="UP001166674">
    <property type="component" value="Unassembled WGS sequence"/>
</dbReference>
<proteinExistence type="predicted"/>
<feature type="compositionally biased region" description="Polar residues" evidence="2">
    <location>
        <begin position="73"/>
        <end position="83"/>
    </location>
</feature>
<gene>
    <name evidence="3" type="ORF">SUZIE_153005</name>
</gene>
<evidence type="ECO:0000313" key="4">
    <source>
        <dbReference type="Proteomes" id="UP001166674"/>
    </source>
</evidence>
<feature type="compositionally biased region" description="Polar residues" evidence="2">
    <location>
        <begin position="183"/>
        <end position="201"/>
    </location>
</feature>
<accession>A0AA41SZQ9</accession>
<feature type="region of interest" description="Disordered" evidence="2">
    <location>
        <begin position="1"/>
        <end position="165"/>
    </location>
</feature>
<feature type="region of interest" description="Disordered" evidence="2">
    <location>
        <begin position="178"/>
        <end position="201"/>
    </location>
</feature>
<feature type="compositionally biased region" description="Low complexity" evidence="2">
    <location>
        <begin position="120"/>
        <end position="134"/>
    </location>
</feature>
<dbReference type="PANTHER" id="PTHR33663">
    <property type="entry name" value="COILED-COIL DOMAIN-CONTAINING PROTEIN 177"/>
    <property type="match status" value="1"/>
</dbReference>
<feature type="coiled-coil region" evidence="1">
    <location>
        <begin position="463"/>
        <end position="526"/>
    </location>
</feature>
<comment type="caution">
    <text evidence="3">The sequence shown here is derived from an EMBL/GenBank/DDBJ whole genome shotgun (WGS) entry which is preliminary data.</text>
</comment>
<keyword evidence="1" id="KW-0175">Coiled coil</keyword>
<evidence type="ECO:0000256" key="1">
    <source>
        <dbReference type="SAM" id="Coils"/>
    </source>
</evidence>
<feature type="region of interest" description="Disordered" evidence="2">
    <location>
        <begin position="315"/>
        <end position="347"/>
    </location>
</feature>
<evidence type="ECO:0000256" key="2">
    <source>
        <dbReference type="SAM" id="MobiDB-lite"/>
    </source>
</evidence>
<dbReference type="AlphaFoldDB" id="A0AA41SZQ9"/>
<keyword evidence="4" id="KW-1185">Reference proteome</keyword>
<reference evidence="3" key="1">
    <citation type="submission" date="2020-03" db="EMBL/GenBank/DDBJ databases">
        <title>Studies in the Genomics of Life Span.</title>
        <authorList>
            <person name="Glass D."/>
        </authorList>
    </citation>
    <scope>NUCLEOTIDE SEQUENCE</scope>
    <source>
        <strain evidence="3">SUZIE</strain>
        <tissue evidence="3">Muscle</tissue>
    </source>
</reference>